<evidence type="ECO:0000313" key="4">
    <source>
        <dbReference type="Proteomes" id="UP000629468"/>
    </source>
</evidence>
<dbReference type="Proteomes" id="UP000629468">
    <property type="component" value="Unassembled WGS sequence"/>
</dbReference>
<protein>
    <submittedName>
        <fullName evidence="3">Uncharacterized protein</fullName>
    </submittedName>
</protein>
<dbReference type="AlphaFoldDB" id="A0A8H7C746"/>
<comment type="caution">
    <text evidence="3">The sequence shown here is derived from an EMBL/GenBank/DDBJ whole genome shotgun (WGS) entry which is preliminary data.</text>
</comment>
<feature type="region of interest" description="Disordered" evidence="2">
    <location>
        <begin position="272"/>
        <end position="302"/>
    </location>
</feature>
<feature type="compositionally biased region" description="Polar residues" evidence="2">
    <location>
        <begin position="145"/>
        <end position="171"/>
    </location>
</feature>
<feature type="compositionally biased region" description="Polar residues" evidence="2">
    <location>
        <begin position="190"/>
        <end position="207"/>
    </location>
</feature>
<feature type="compositionally biased region" description="Low complexity" evidence="2">
    <location>
        <begin position="230"/>
        <end position="245"/>
    </location>
</feature>
<organism evidence="3 4">
    <name type="scientific">Agaricus bisporus var. burnettii</name>
    <dbReference type="NCBI Taxonomy" id="192524"/>
    <lineage>
        <taxon>Eukaryota</taxon>
        <taxon>Fungi</taxon>
        <taxon>Dikarya</taxon>
        <taxon>Basidiomycota</taxon>
        <taxon>Agaricomycotina</taxon>
        <taxon>Agaricomycetes</taxon>
        <taxon>Agaricomycetidae</taxon>
        <taxon>Agaricales</taxon>
        <taxon>Agaricineae</taxon>
        <taxon>Agaricaceae</taxon>
        <taxon>Agaricus</taxon>
    </lineage>
</organism>
<keyword evidence="1" id="KW-0175">Coiled coil</keyword>
<feature type="compositionally biased region" description="Basic residues" evidence="2">
    <location>
        <begin position="360"/>
        <end position="377"/>
    </location>
</feature>
<evidence type="ECO:0000256" key="2">
    <source>
        <dbReference type="SAM" id="MobiDB-lite"/>
    </source>
</evidence>
<gene>
    <name evidence="3" type="ORF">Agabi119p4_7465</name>
</gene>
<feature type="compositionally biased region" description="Low complexity" evidence="2">
    <location>
        <begin position="210"/>
        <end position="221"/>
    </location>
</feature>
<feature type="region of interest" description="Disordered" evidence="2">
    <location>
        <begin position="353"/>
        <end position="377"/>
    </location>
</feature>
<accession>A0A8H7C746</accession>
<feature type="region of interest" description="Disordered" evidence="2">
    <location>
        <begin position="142"/>
        <end position="259"/>
    </location>
</feature>
<feature type="coiled-coil region" evidence="1">
    <location>
        <begin position="38"/>
        <end position="72"/>
    </location>
</feature>
<dbReference type="EMBL" id="JABXXO010000010">
    <property type="protein sequence ID" value="KAF7768222.1"/>
    <property type="molecule type" value="Genomic_DNA"/>
</dbReference>
<reference evidence="3 4" key="1">
    <citation type="journal article" name="Sci. Rep.">
        <title>Telomere-to-telomere assembled and centromere annotated genomes of the two main subspecies of the button mushroom Agaricus bisporus reveal especially polymorphic chromosome ends.</title>
        <authorList>
            <person name="Sonnenberg A.S.M."/>
            <person name="Sedaghat-Telgerd N."/>
            <person name="Lavrijssen B."/>
            <person name="Ohm R.A."/>
            <person name="Hendrickx P.M."/>
            <person name="Scholtmeijer K."/>
            <person name="Baars J.J.P."/>
            <person name="van Peer A."/>
        </authorList>
    </citation>
    <scope>NUCLEOTIDE SEQUENCE [LARGE SCALE GENOMIC DNA]</scope>
    <source>
        <strain evidence="3 4">H119_p4</strain>
    </source>
</reference>
<proteinExistence type="predicted"/>
<evidence type="ECO:0000256" key="1">
    <source>
        <dbReference type="SAM" id="Coils"/>
    </source>
</evidence>
<name>A0A8H7C746_AGABI</name>
<evidence type="ECO:0000313" key="3">
    <source>
        <dbReference type="EMBL" id="KAF7768222.1"/>
    </source>
</evidence>
<sequence length="377" mass="41973">MTNKKANSSAALSNTISSFTQSATKAFHDLQAEVRTEVTRAEAEASRIRTERDQALKALQDSKKELQKHKEEILVCKASLKEADLIIKQHVDEFTILQRETNQWRDRAKNWQEHFLRVEEERCSLASRVDELEAERLAPPVALNPSKTIPSASTIQQPPTYHSAVPSPSQISREHQQARPSAKVNKRKAPSQSELPPYTETAQTPRTIKTAAAATSTPTSTIDRSKRSKQTGSSSSRPKKASSSAEVVEVPTIPQEPKQILIRRVHAVVEVKREEDSDEDVISATPPESLEVNTPRRSRSARRIRQIIDDDDYVPDGRSPGIESVEDDNDELMIAAGDDLSFDVGSPSVITRASTSIKTPNKRRKLNTTSSKTKRKT</sequence>